<keyword evidence="2" id="KW-1185">Reference proteome</keyword>
<dbReference type="EMBL" id="KV417650">
    <property type="protein sequence ID" value="KZP12230.1"/>
    <property type="molecule type" value="Genomic_DNA"/>
</dbReference>
<protein>
    <recommendedName>
        <fullName evidence="3">SnoaL-like domain-containing protein</fullName>
    </recommendedName>
</protein>
<evidence type="ECO:0008006" key="3">
    <source>
        <dbReference type="Google" id="ProtNLM"/>
    </source>
</evidence>
<accession>A0A166B367</accession>
<evidence type="ECO:0000313" key="1">
    <source>
        <dbReference type="EMBL" id="KZP12230.1"/>
    </source>
</evidence>
<dbReference type="OrthoDB" id="5411673at2759"/>
<gene>
    <name evidence="1" type="ORF">FIBSPDRAFT_870408</name>
</gene>
<sequence>MSTLKPLTPSEFETWLNGAFIGPPADARAFCERTMSPNYLRLQAGGGRTDFEKAVEKVTLFRTICTKWVAPVDFLVQEGNKIAARLTCAMVLGDAPEAKMELMFMAERDEQGRFERVWELSMTVVKDE</sequence>
<evidence type="ECO:0000313" key="2">
    <source>
        <dbReference type="Proteomes" id="UP000076532"/>
    </source>
</evidence>
<organism evidence="1 2">
    <name type="scientific">Athelia psychrophila</name>
    <dbReference type="NCBI Taxonomy" id="1759441"/>
    <lineage>
        <taxon>Eukaryota</taxon>
        <taxon>Fungi</taxon>
        <taxon>Dikarya</taxon>
        <taxon>Basidiomycota</taxon>
        <taxon>Agaricomycotina</taxon>
        <taxon>Agaricomycetes</taxon>
        <taxon>Agaricomycetidae</taxon>
        <taxon>Atheliales</taxon>
        <taxon>Atheliaceae</taxon>
        <taxon>Athelia</taxon>
    </lineage>
</organism>
<dbReference type="AlphaFoldDB" id="A0A166B367"/>
<dbReference type="Proteomes" id="UP000076532">
    <property type="component" value="Unassembled WGS sequence"/>
</dbReference>
<reference evidence="1 2" key="1">
    <citation type="journal article" date="2016" name="Mol. Biol. Evol.">
        <title>Comparative Genomics of Early-Diverging Mushroom-Forming Fungi Provides Insights into the Origins of Lignocellulose Decay Capabilities.</title>
        <authorList>
            <person name="Nagy L.G."/>
            <person name="Riley R."/>
            <person name="Tritt A."/>
            <person name="Adam C."/>
            <person name="Daum C."/>
            <person name="Floudas D."/>
            <person name="Sun H."/>
            <person name="Yadav J.S."/>
            <person name="Pangilinan J."/>
            <person name="Larsson K.H."/>
            <person name="Matsuura K."/>
            <person name="Barry K."/>
            <person name="Labutti K."/>
            <person name="Kuo R."/>
            <person name="Ohm R.A."/>
            <person name="Bhattacharya S.S."/>
            <person name="Shirouzu T."/>
            <person name="Yoshinaga Y."/>
            <person name="Martin F.M."/>
            <person name="Grigoriev I.V."/>
            <person name="Hibbett D.S."/>
        </authorList>
    </citation>
    <scope>NUCLEOTIDE SEQUENCE [LARGE SCALE GENOMIC DNA]</scope>
    <source>
        <strain evidence="1 2">CBS 109695</strain>
    </source>
</reference>
<proteinExistence type="predicted"/>
<name>A0A166B367_9AGAM</name>